<comment type="subcellular location">
    <subcellularLocation>
        <location evidence="1">Periplasm</location>
    </subcellularLocation>
</comment>
<sequence length="391" mass="45940">MNDQPSQPREPNSPAQMALIIAFVLFLWLPTLSIFFHWDHSRKLNEKRKLAEFPAWHAGSNRISNFIIGLDKYYSDHFGFRKQLILFEHAWKRQIYKESPFPDVLIGKYDWLYYSGDHMIENCQGSDLFCLQELHDWQSLLECRRDWLARQGIHYIFVIPPDKHRIYPEYLPEWIAHLGPTSKLDQFFGYMKTNSSVEVLDLRPALMEAKHSRFTYLRNDTHWNEYGAFVGYQALLQKLSCQMPHLKPLSPDCFQLQYSDKPGGDLATMLGQEQTLHEKEAVSLSPRPPLQLLQISNAPNLLGKYWNPERLPVITTNPSARGNAIVFRDSFSIAWIPYIGHNFNKVTYLWQRELDLPFIQAEKPDVVVDEILERFFCRSNPHELKLSEGWR</sequence>
<keyword evidence="7" id="KW-1133">Transmembrane helix</keyword>
<keyword evidence="6" id="KW-0016">Alginate biosynthesis</keyword>
<proteinExistence type="predicted"/>
<dbReference type="Proteomes" id="UP000003688">
    <property type="component" value="Unassembled WGS sequence"/>
</dbReference>
<organism evidence="9 10">
    <name type="scientific">Pedosphaera parvula (strain Ellin514)</name>
    <dbReference type="NCBI Taxonomy" id="320771"/>
    <lineage>
        <taxon>Bacteria</taxon>
        <taxon>Pseudomonadati</taxon>
        <taxon>Verrucomicrobiota</taxon>
        <taxon>Pedosphaerae</taxon>
        <taxon>Pedosphaerales</taxon>
        <taxon>Pedosphaeraceae</taxon>
        <taxon>Pedosphaera</taxon>
    </lineage>
</organism>
<dbReference type="InterPro" id="IPR031811">
    <property type="entry name" value="ALGX/ALGJ_SGNH-like"/>
</dbReference>
<feature type="domain" description="AlgX/AlgJ SGNH hydrolase-like" evidence="8">
    <location>
        <begin position="104"/>
        <end position="276"/>
    </location>
</feature>
<evidence type="ECO:0000256" key="3">
    <source>
        <dbReference type="ARBA" id="ARBA00022679"/>
    </source>
</evidence>
<name>B9XM55_PEDPL</name>
<evidence type="ECO:0000256" key="2">
    <source>
        <dbReference type="ARBA" id="ARBA00005182"/>
    </source>
</evidence>
<keyword evidence="7" id="KW-0472">Membrane</keyword>
<dbReference type="Pfam" id="PF16822">
    <property type="entry name" value="ALGX"/>
    <property type="match status" value="1"/>
</dbReference>
<keyword evidence="7" id="KW-0812">Transmembrane</keyword>
<keyword evidence="3 9" id="KW-0808">Transferase</keyword>
<evidence type="ECO:0000256" key="7">
    <source>
        <dbReference type="SAM" id="Phobius"/>
    </source>
</evidence>
<protein>
    <submittedName>
        <fullName evidence="9">Alginate O-acetyltransferase AlgJ</fullName>
    </submittedName>
</protein>
<evidence type="ECO:0000256" key="5">
    <source>
        <dbReference type="ARBA" id="ARBA00022764"/>
    </source>
</evidence>
<evidence type="ECO:0000256" key="1">
    <source>
        <dbReference type="ARBA" id="ARBA00004418"/>
    </source>
</evidence>
<evidence type="ECO:0000259" key="8">
    <source>
        <dbReference type="Pfam" id="PF16822"/>
    </source>
</evidence>
<dbReference type="RefSeq" id="WP_007416894.1">
    <property type="nucleotide sequence ID" value="NZ_ABOX02000033.1"/>
</dbReference>
<comment type="caution">
    <text evidence="9">The sequence shown here is derived from an EMBL/GenBank/DDBJ whole genome shotgun (WGS) entry which is preliminary data.</text>
</comment>
<gene>
    <name evidence="9" type="ORF">Cflav_PD2175</name>
</gene>
<comment type="pathway">
    <text evidence="2">Glycan biosynthesis; alginate biosynthesis.</text>
</comment>
<reference evidence="9 10" key="1">
    <citation type="journal article" date="2011" name="J. Bacteriol.">
        <title>Genome sequence of 'Pedosphaera parvula' Ellin514, an aerobic Verrucomicrobial isolate from pasture soil.</title>
        <authorList>
            <person name="Kant R."/>
            <person name="van Passel M.W."/>
            <person name="Sangwan P."/>
            <person name="Palva A."/>
            <person name="Lucas S."/>
            <person name="Copeland A."/>
            <person name="Lapidus A."/>
            <person name="Glavina Del Rio T."/>
            <person name="Dalin E."/>
            <person name="Tice H."/>
            <person name="Bruce D."/>
            <person name="Goodwin L."/>
            <person name="Pitluck S."/>
            <person name="Chertkov O."/>
            <person name="Larimer F.W."/>
            <person name="Land M.L."/>
            <person name="Hauser L."/>
            <person name="Brettin T.S."/>
            <person name="Detter J.C."/>
            <person name="Han S."/>
            <person name="de Vos W.M."/>
            <person name="Janssen P.H."/>
            <person name="Smidt H."/>
        </authorList>
    </citation>
    <scope>NUCLEOTIDE SEQUENCE [LARGE SCALE GENOMIC DNA]</scope>
    <source>
        <strain evidence="9 10">Ellin514</strain>
    </source>
</reference>
<evidence type="ECO:0000313" key="10">
    <source>
        <dbReference type="Proteomes" id="UP000003688"/>
    </source>
</evidence>
<dbReference type="EMBL" id="ABOX02000033">
    <property type="protein sequence ID" value="EEF59048.1"/>
    <property type="molecule type" value="Genomic_DNA"/>
</dbReference>
<evidence type="ECO:0000256" key="6">
    <source>
        <dbReference type="ARBA" id="ARBA00022841"/>
    </source>
</evidence>
<dbReference type="UniPathway" id="UPA00286"/>
<accession>B9XM55</accession>
<keyword evidence="10" id="KW-1185">Reference proteome</keyword>
<evidence type="ECO:0000256" key="4">
    <source>
        <dbReference type="ARBA" id="ARBA00022729"/>
    </source>
</evidence>
<evidence type="ECO:0000313" key="9">
    <source>
        <dbReference type="EMBL" id="EEF59048.1"/>
    </source>
</evidence>
<dbReference type="GO" id="GO:0042121">
    <property type="term" value="P:alginic acid biosynthetic process"/>
    <property type="evidence" value="ECO:0007669"/>
    <property type="project" value="UniProtKB-UniPathway"/>
</dbReference>
<feature type="transmembrane region" description="Helical" evidence="7">
    <location>
        <begin position="15"/>
        <end position="38"/>
    </location>
</feature>
<dbReference type="STRING" id="320771.Cflav_PD2175"/>
<dbReference type="AlphaFoldDB" id="B9XM55"/>
<dbReference type="CDD" id="cd14440">
    <property type="entry name" value="AlgX_N_like_3"/>
    <property type="match status" value="1"/>
</dbReference>
<keyword evidence="4" id="KW-0732">Signal</keyword>
<keyword evidence="5" id="KW-0574">Periplasm</keyword>
<dbReference type="GO" id="GO:0016740">
    <property type="term" value="F:transferase activity"/>
    <property type="evidence" value="ECO:0007669"/>
    <property type="project" value="UniProtKB-KW"/>
</dbReference>
<dbReference type="GO" id="GO:0042597">
    <property type="term" value="C:periplasmic space"/>
    <property type="evidence" value="ECO:0007669"/>
    <property type="project" value="UniProtKB-SubCell"/>
</dbReference>